<reference evidence="2 3" key="1">
    <citation type="submission" date="2019-04" db="EMBL/GenBank/DDBJ databases">
        <title>An improved genome assembly and genetic linkage map for asparagus bean, Vigna unguiculata ssp. sesquipedialis.</title>
        <authorList>
            <person name="Xia Q."/>
            <person name="Zhang R."/>
            <person name="Dong Y."/>
        </authorList>
    </citation>
    <scope>NUCLEOTIDE SEQUENCE [LARGE SCALE GENOMIC DNA]</scope>
    <source>
        <tissue evidence="2">Leaf</tissue>
    </source>
</reference>
<protein>
    <submittedName>
        <fullName evidence="2">Uncharacterized protein</fullName>
    </submittedName>
</protein>
<evidence type="ECO:0000256" key="1">
    <source>
        <dbReference type="SAM" id="MobiDB-lite"/>
    </source>
</evidence>
<gene>
    <name evidence="2" type="ORF">DEO72_LG10g2490</name>
</gene>
<evidence type="ECO:0000313" key="2">
    <source>
        <dbReference type="EMBL" id="QCE11257.1"/>
    </source>
</evidence>
<feature type="compositionally biased region" description="Basic and acidic residues" evidence="1">
    <location>
        <begin position="44"/>
        <end position="59"/>
    </location>
</feature>
<evidence type="ECO:0000313" key="3">
    <source>
        <dbReference type="Proteomes" id="UP000501690"/>
    </source>
</evidence>
<keyword evidence="3" id="KW-1185">Reference proteome</keyword>
<organism evidence="2 3">
    <name type="scientific">Vigna unguiculata</name>
    <name type="common">Cowpea</name>
    <dbReference type="NCBI Taxonomy" id="3917"/>
    <lineage>
        <taxon>Eukaryota</taxon>
        <taxon>Viridiplantae</taxon>
        <taxon>Streptophyta</taxon>
        <taxon>Embryophyta</taxon>
        <taxon>Tracheophyta</taxon>
        <taxon>Spermatophyta</taxon>
        <taxon>Magnoliopsida</taxon>
        <taxon>eudicotyledons</taxon>
        <taxon>Gunneridae</taxon>
        <taxon>Pentapetalae</taxon>
        <taxon>rosids</taxon>
        <taxon>fabids</taxon>
        <taxon>Fabales</taxon>
        <taxon>Fabaceae</taxon>
        <taxon>Papilionoideae</taxon>
        <taxon>50 kb inversion clade</taxon>
        <taxon>NPAAA clade</taxon>
        <taxon>indigoferoid/millettioid clade</taxon>
        <taxon>Phaseoleae</taxon>
        <taxon>Vigna</taxon>
    </lineage>
</organism>
<dbReference type="Proteomes" id="UP000501690">
    <property type="component" value="Linkage Group LG10"/>
</dbReference>
<dbReference type="AlphaFoldDB" id="A0A4D6NH48"/>
<dbReference type="EMBL" id="CP039354">
    <property type="protein sequence ID" value="QCE11257.1"/>
    <property type="molecule type" value="Genomic_DNA"/>
</dbReference>
<feature type="region of interest" description="Disordered" evidence="1">
    <location>
        <begin position="44"/>
        <end position="66"/>
    </location>
</feature>
<proteinExistence type="predicted"/>
<sequence>MVGCRFVVEPEEDVRRPLESGESSHAVSEFEVLGTEIVVRSVPPEDVRSAPLEDARNQETEIGSDEGEVVDSLRRCASSAPEIVVDDVVGEGIGHLEEEVGV</sequence>
<accession>A0A4D6NH48</accession>
<name>A0A4D6NH48_VIGUN</name>